<keyword evidence="10" id="KW-0812">Transmembrane</keyword>
<evidence type="ECO:0000256" key="5">
    <source>
        <dbReference type="ARBA" id="ARBA00022741"/>
    </source>
</evidence>
<evidence type="ECO:0000313" key="14">
    <source>
        <dbReference type="Proteomes" id="UP001141259"/>
    </source>
</evidence>
<evidence type="ECO:0000256" key="10">
    <source>
        <dbReference type="SAM" id="Phobius"/>
    </source>
</evidence>
<dbReference type="Pfam" id="PF23539">
    <property type="entry name" value="DUF7134"/>
    <property type="match status" value="1"/>
</dbReference>
<dbReference type="Proteomes" id="UP001141259">
    <property type="component" value="Unassembled WGS sequence"/>
</dbReference>
<keyword evidence="5" id="KW-0547">Nucleotide-binding</keyword>
<feature type="transmembrane region" description="Helical" evidence="10">
    <location>
        <begin position="65"/>
        <end position="85"/>
    </location>
</feature>
<keyword evidence="10" id="KW-0472">Membrane</keyword>
<organism evidence="13 14">
    <name type="scientific">Umezawaea endophytica</name>
    <dbReference type="NCBI Taxonomy" id="1654476"/>
    <lineage>
        <taxon>Bacteria</taxon>
        <taxon>Bacillati</taxon>
        <taxon>Actinomycetota</taxon>
        <taxon>Actinomycetes</taxon>
        <taxon>Pseudonocardiales</taxon>
        <taxon>Pseudonocardiaceae</taxon>
        <taxon>Umezawaea</taxon>
    </lineage>
</organism>
<dbReference type="EC" id="2.7.13.3" evidence="2"/>
<keyword evidence="6 13" id="KW-0418">Kinase</keyword>
<evidence type="ECO:0000259" key="12">
    <source>
        <dbReference type="Pfam" id="PF23539"/>
    </source>
</evidence>
<dbReference type="GO" id="GO:0016020">
    <property type="term" value="C:membrane"/>
    <property type="evidence" value="ECO:0007669"/>
    <property type="project" value="InterPro"/>
</dbReference>
<comment type="caution">
    <text evidence="13">The sequence shown here is derived from an EMBL/GenBank/DDBJ whole genome shotgun (WGS) entry which is preliminary data.</text>
</comment>
<evidence type="ECO:0000256" key="6">
    <source>
        <dbReference type="ARBA" id="ARBA00022777"/>
    </source>
</evidence>
<comment type="catalytic activity">
    <reaction evidence="1">
        <text>ATP + protein L-histidine = ADP + protein N-phospho-L-histidine.</text>
        <dbReference type="EC" id="2.7.13.3"/>
    </reaction>
</comment>
<dbReference type="CDD" id="cd16917">
    <property type="entry name" value="HATPase_UhpB-NarQ-NarX-like"/>
    <property type="match status" value="1"/>
</dbReference>
<protein>
    <recommendedName>
        <fullName evidence="2">histidine kinase</fullName>
        <ecNumber evidence="2">2.7.13.3</ecNumber>
    </recommendedName>
</protein>
<reference evidence="13" key="1">
    <citation type="submission" date="2022-08" db="EMBL/GenBank/DDBJ databases">
        <authorList>
            <person name="Tistechok S."/>
            <person name="Samborskyy M."/>
            <person name="Roman I."/>
        </authorList>
    </citation>
    <scope>NUCLEOTIDE SEQUENCE</scope>
    <source>
        <strain evidence="13">DSM 103496</strain>
    </source>
</reference>
<evidence type="ECO:0000256" key="1">
    <source>
        <dbReference type="ARBA" id="ARBA00000085"/>
    </source>
</evidence>
<evidence type="ECO:0000256" key="8">
    <source>
        <dbReference type="ARBA" id="ARBA00023012"/>
    </source>
</evidence>
<dbReference type="Gene3D" id="1.20.5.1930">
    <property type="match status" value="1"/>
</dbReference>
<dbReference type="InterPro" id="IPR050482">
    <property type="entry name" value="Sensor_HK_TwoCompSys"/>
</dbReference>
<dbReference type="AlphaFoldDB" id="A0A9X3AFZ7"/>
<evidence type="ECO:0000256" key="4">
    <source>
        <dbReference type="ARBA" id="ARBA00022679"/>
    </source>
</evidence>
<keyword evidence="7" id="KW-0067">ATP-binding</keyword>
<keyword evidence="14" id="KW-1185">Reference proteome</keyword>
<dbReference type="Pfam" id="PF07730">
    <property type="entry name" value="HisKA_3"/>
    <property type="match status" value="1"/>
</dbReference>
<dbReference type="InterPro" id="IPR036890">
    <property type="entry name" value="HATPase_C_sf"/>
</dbReference>
<evidence type="ECO:0000256" key="3">
    <source>
        <dbReference type="ARBA" id="ARBA00022553"/>
    </source>
</evidence>
<feature type="domain" description="DUF7134" evidence="12">
    <location>
        <begin position="4"/>
        <end position="137"/>
    </location>
</feature>
<feature type="region of interest" description="Disordered" evidence="9">
    <location>
        <begin position="343"/>
        <end position="378"/>
    </location>
</feature>
<keyword evidence="10" id="KW-1133">Transmembrane helix</keyword>
<sequence>MRFTQTGRDAVVAAVLAVLGLLRLPLALLLNDGVFPQPGWVIACATAASTADVATLALRRRAPRTALALATAVVLAATALPAAFLPTGIGVPVCAYTAATLLPRRTTLITLSAGAFAHAAGGIASVALGGTVHTVVTFWANDGSDPVDLVLASVGSFAVPGLVGLYVRTTRAYTAELAAKVRHLEVERELRAEAAAAEERVRIARELHDIAAHDLSAIVVQAGAADRLVERDPVAARAALLGIREQGRRTLIALRGLVGIMRAAEDRPVLARVTDLVDSARDTGMDVSLTVEGDDRTVAPATGVAAYRLVQEALTNARQHARGAPVVVDVEYRAAHVRVAVRNGAGRPGPGPGGGHGVLGMGERVRHTGGDLTVGPTPDGGWLVDARFPRGSDVTAGAS</sequence>
<keyword evidence="4" id="KW-0808">Transferase</keyword>
<evidence type="ECO:0000259" key="11">
    <source>
        <dbReference type="Pfam" id="PF07730"/>
    </source>
</evidence>
<feature type="domain" description="Signal transduction histidine kinase subgroup 3 dimerisation and phosphoacceptor" evidence="11">
    <location>
        <begin position="199"/>
        <end position="264"/>
    </location>
</feature>
<evidence type="ECO:0000256" key="7">
    <source>
        <dbReference type="ARBA" id="ARBA00022840"/>
    </source>
</evidence>
<keyword evidence="3" id="KW-0597">Phosphoprotein</keyword>
<proteinExistence type="predicted"/>
<evidence type="ECO:0000313" key="13">
    <source>
        <dbReference type="EMBL" id="MCS7479402.1"/>
    </source>
</evidence>
<evidence type="ECO:0000256" key="2">
    <source>
        <dbReference type="ARBA" id="ARBA00012438"/>
    </source>
</evidence>
<dbReference type="InterPro" id="IPR055558">
    <property type="entry name" value="DUF7134"/>
</dbReference>
<dbReference type="GO" id="GO:0005524">
    <property type="term" value="F:ATP binding"/>
    <property type="evidence" value="ECO:0007669"/>
    <property type="project" value="UniProtKB-KW"/>
</dbReference>
<gene>
    <name evidence="13" type="ORF">NZH93_21270</name>
</gene>
<dbReference type="SUPFAM" id="SSF55874">
    <property type="entry name" value="ATPase domain of HSP90 chaperone/DNA topoisomerase II/histidine kinase"/>
    <property type="match status" value="1"/>
</dbReference>
<keyword evidence="8" id="KW-0902">Two-component regulatory system</keyword>
<dbReference type="EMBL" id="JANYMP010000010">
    <property type="protein sequence ID" value="MCS7479402.1"/>
    <property type="molecule type" value="Genomic_DNA"/>
</dbReference>
<dbReference type="GO" id="GO:0046983">
    <property type="term" value="F:protein dimerization activity"/>
    <property type="evidence" value="ECO:0007669"/>
    <property type="project" value="InterPro"/>
</dbReference>
<dbReference type="GO" id="GO:0000155">
    <property type="term" value="F:phosphorelay sensor kinase activity"/>
    <property type="evidence" value="ECO:0007669"/>
    <property type="project" value="InterPro"/>
</dbReference>
<feature type="compositionally biased region" description="Gly residues" evidence="9">
    <location>
        <begin position="346"/>
        <end position="360"/>
    </location>
</feature>
<evidence type="ECO:0000256" key="9">
    <source>
        <dbReference type="SAM" id="MobiDB-lite"/>
    </source>
</evidence>
<dbReference type="PANTHER" id="PTHR24421:SF10">
    <property type="entry name" value="NITRATE_NITRITE SENSOR PROTEIN NARQ"/>
    <property type="match status" value="1"/>
</dbReference>
<accession>A0A9X3AFZ7</accession>
<name>A0A9X3AFZ7_9PSEU</name>
<dbReference type="InterPro" id="IPR011712">
    <property type="entry name" value="Sig_transdc_His_kin_sub3_dim/P"/>
</dbReference>
<dbReference type="PANTHER" id="PTHR24421">
    <property type="entry name" value="NITRATE/NITRITE SENSOR PROTEIN NARX-RELATED"/>
    <property type="match status" value="1"/>
</dbReference>
<dbReference type="RefSeq" id="WP_259624908.1">
    <property type="nucleotide sequence ID" value="NZ_JANYMP010000010.1"/>
</dbReference>
<dbReference type="Gene3D" id="3.30.565.10">
    <property type="entry name" value="Histidine kinase-like ATPase, C-terminal domain"/>
    <property type="match status" value="1"/>
</dbReference>